<keyword evidence="11" id="KW-1185">Reference proteome</keyword>
<dbReference type="PANTHER" id="PTHR21039:SF0">
    <property type="entry name" value="HISTIDINOL-PHOSPHATASE"/>
    <property type="match status" value="1"/>
</dbReference>
<evidence type="ECO:0000256" key="5">
    <source>
        <dbReference type="ARBA" id="ARBA00022801"/>
    </source>
</evidence>
<dbReference type="InterPro" id="IPR016195">
    <property type="entry name" value="Pol/histidinol_Pase-like"/>
</dbReference>
<comment type="caution">
    <text evidence="10">The sequence shown here is derived from an EMBL/GenBank/DDBJ whole genome shotgun (WGS) entry which is preliminary data.</text>
</comment>
<name>A0ABT7M0T5_9CYAN</name>
<feature type="domain" description="PHP" evidence="9">
    <location>
        <begin position="20"/>
        <end position="180"/>
    </location>
</feature>
<dbReference type="EC" id="3.1.3.15" evidence="3 8"/>
<proteinExistence type="inferred from homology"/>
<comment type="similarity">
    <text evidence="2 8">Belongs to the PHP hydrolase family. HisK subfamily.</text>
</comment>
<dbReference type="EMBL" id="JASVEJ010000040">
    <property type="protein sequence ID" value="MDL5057874.1"/>
    <property type="molecule type" value="Genomic_DNA"/>
</dbReference>
<sequence length="235" mass="27405">MDFSPEGLPMPESFYHHLADYHMHTPLCKHASGAPWEYVQRAVELGLGEIGFSDHCPMPPWYDPDFRMNENQMSIYRQIVDDARRRFPDYPIKFGIEADFHPGTEKYIETLIKEHEFDYVIGSVHYIDDWGFDNPDLVHRYDDMSIEDIWEKYFFLWEQAICSGLFDVMAHPDLVKKFGHRPKGDLTRFYKGPLYQCMKMGVTIEVSTAVCANPSAKFIPARIFSKSRGPMTFPS</sequence>
<dbReference type="NCBIfam" id="TIGR01856">
    <property type="entry name" value="hisJ_fam"/>
    <property type="match status" value="1"/>
</dbReference>
<evidence type="ECO:0000313" key="11">
    <source>
        <dbReference type="Proteomes" id="UP001230986"/>
    </source>
</evidence>
<evidence type="ECO:0000256" key="4">
    <source>
        <dbReference type="ARBA" id="ARBA00022605"/>
    </source>
</evidence>
<dbReference type="PANTHER" id="PTHR21039">
    <property type="entry name" value="HISTIDINOL PHOSPHATASE-RELATED"/>
    <property type="match status" value="1"/>
</dbReference>
<dbReference type="Gene3D" id="3.20.20.140">
    <property type="entry name" value="Metal-dependent hydrolases"/>
    <property type="match status" value="1"/>
</dbReference>
<dbReference type="RefSeq" id="WP_286004678.1">
    <property type="nucleotide sequence ID" value="NZ_JASVEJ010000040.1"/>
</dbReference>
<evidence type="ECO:0000256" key="3">
    <source>
        <dbReference type="ARBA" id="ARBA00013085"/>
    </source>
</evidence>
<reference evidence="10 11" key="1">
    <citation type="submission" date="2023-06" db="EMBL/GenBank/DDBJ databases">
        <title>Whole genome sequence of Oscillatoria calcuttensis NRMC-F 0142.</title>
        <authorList>
            <person name="Shakena Fathima T."/>
            <person name="Muralitharan G."/>
            <person name="Thajuddin N."/>
        </authorList>
    </citation>
    <scope>NUCLEOTIDE SEQUENCE [LARGE SCALE GENOMIC DNA]</scope>
    <source>
        <strain evidence="10 11">NRMC-F 0142</strain>
    </source>
</reference>
<dbReference type="Proteomes" id="UP001230986">
    <property type="component" value="Unassembled WGS sequence"/>
</dbReference>
<evidence type="ECO:0000259" key="9">
    <source>
        <dbReference type="Pfam" id="PF02811"/>
    </source>
</evidence>
<evidence type="ECO:0000256" key="2">
    <source>
        <dbReference type="ARBA" id="ARBA00009152"/>
    </source>
</evidence>
<evidence type="ECO:0000256" key="1">
    <source>
        <dbReference type="ARBA" id="ARBA00004970"/>
    </source>
</evidence>
<gene>
    <name evidence="10" type="ORF">QQ055_10480</name>
</gene>
<evidence type="ECO:0000256" key="8">
    <source>
        <dbReference type="RuleBase" id="RU366003"/>
    </source>
</evidence>
<dbReference type="Pfam" id="PF02811">
    <property type="entry name" value="PHP"/>
    <property type="match status" value="1"/>
</dbReference>
<dbReference type="SUPFAM" id="SSF89550">
    <property type="entry name" value="PHP domain-like"/>
    <property type="match status" value="1"/>
</dbReference>
<dbReference type="CDD" id="cd12110">
    <property type="entry name" value="PHP_HisPPase_Hisj_like"/>
    <property type="match status" value="1"/>
</dbReference>
<evidence type="ECO:0000313" key="10">
    <source>
        <dbReference type="EMBL" id="MDL5057874.1"/>
    </source>
</evidence>
<organism evidence="10 11">
    <name type="scientific">Geitlerinema calcuttense NRMC-F 0142</name>
    <dbReference type="NCBI Taxonomy" id="2922238"/>
    <lineage>
        <taxon>Bacteria</taxon>
        <taxon>Bacillati</taxon>
        <taxon>Cyanobacteriota</taxon>
        <taxon>Cyanophyceae</taxon>
        <taxon>Geitlerinematales</taxon>
        <taxon>Geitlerinemataceae</taxon>
        <taxon>Geitlerinema</taxon>
    </lineage>
</organism>
<dbReference type="InterPro" id="IPR004013">
    <property type="entry name" value="PHP_dom"/>
</dbReference>
<dbReference type="InterPro" id="IPR010140">
    <property type="entry name" value="Histidinol_P_phosphatase_HisJ"/>
</dbReference>
<comment type="catalytic activity">
    <reaction evidence="7 8">
        <text>L-histidinol phosphate + H2O = L-histidinol + phosphate</text>
        <dbReference type="Rhea" id="RHEA:14465"/>
        <dbReference type="ChEBI" id="CHEBI:15377"/>
        <dbReference type="ChEBI" id="CHEBI:43474"/>
        <dbReference type="ChEBI" id="CHEBI:57699"/>
        <dbReference type="ChEBI" id="CHEBI:57980"/>
        <dbReference type="EC" id="3.1.3.15"/>
    </reaction>
</comment>
<keyword evidence="4 8" id="KW-0028">Amino-acid biosynthesis</keyword>
<dbReference type="NCBIfam" id="NF005596">
    <property type="entry name" value="PRK07328.1"/>
    <property type="match status" value="1"/>
</dbReference>
<keyword evidence="6 8" id="KW-0368">Histidine biosynthesis</keyword>
<protein>
    <recommendedName>
        <fullName evidence="3 8">Histidinol-phosphatase</fullName>
        <shortName evidence="8">HolPase</shortName>
        <ecNumber evidence="3 8">3.1.3.15</ecNumber>
    </recommendedName>
</protein>
<keyword evidence="5 8" id="KW-0378">Hydrolase</keyword>
<comment type="pathway">
    <text evidence="1 8">Amino-acid biosynthesis; L-histidine biosynthesis; L-histidine from 5-phospho-alpha-D-ribose 1-diphosphate: step 8/9.</text>
</comment>
<evidence type="ECO:0000256" key="7">
    <source>
        <dbReference type="ARBA" id="ARBA00049158"/>
    </source>
</evidence>
<accession>A0ABT7M0T5</accession>
<evidence type="ECO:0000256" key="6">
    <source>
        <dbReference type="ARBA" id="ARBA00023102"/>
    </source>
</evidence>